<evidence type="ECO:0000256" key="6">
    <source>
        <dbReference type="ARBA" id="ARBA00037075"/>
    </source>
</evidence>
<evidence type="ECO:0000256" key="7">
    <source>
        <dbReference type="ARBA" id="ARBA00038752"/>
    </source>
</evidence>
<name>A0A6A5UYT1_9PLEO</name>
<feature type="compositionally biased region" description="Basic and acidic residues" evidence="9">
    <location>
        <begin position="712"/>
        <end position="721"/>
    </location>
</feature>
<dbReference type="InterPro" id="IPR038765">
    <property type="entry name" value="Papain-like_cys_pep_sf"/>
</dbReference>
<feature type="compositionally biased region" description="Basic and acidic residues" evidence="9">
    <location>
        <begin position="640"/>
        <end position="656"/>
    </location>
</feature>
<evidence type="ECO:0000256" key="3">
    <source>
        <dbReference type="ARBA" id="ARBA00022670"/>
    </source>
</evidence>
<dbReference type="InterPro" id="IPR018200">
    <property type="entry name" value="USP_CS"/>
</dbReference>
<feature type="compositionally biased region" description="Basic residues" evidence="9">
    <location>
        <begin position="670"/>
        <end position="683"/>
    </location>
</feature>
<dbReference type="Pfam" id="PF00443">
    <property type="entry name" value="UCH"/>
    <property type="match status" value="1"/>
</dbReference>
<dbReference type="CDD" id="cd02663">
    <property type="entry name" value="Peptidase_C19G"/>
    <property type="match status" value="1"/>
</dbReference>
<keyword evidence="3 8" id="KW-0645">Protease</keyword>
<gene>
    <name evidence="11" type="ORF">BU23DRAFT_247108</name>
</gene>
<evidence type="ECO:0000259" key="10">
    <source>
        <dbReference type="PROSITE" id="PS50235"/>
    </source>
</evidence>
<dbReference type="GO" id="GO:0005634">
    <property type="term" value="C:nucleus"/>
    <property type="evidence" value="ECO:0007669"/>
    <property type="project" value="TreeGrafter"/>
</dbReference>
<evidence type="ECO:0000256" key="4">
    <source>
        <dbReference type="ARBA" id="ARBA00022801"/>
    </source>
</evidence>
<evidence type="ECO:0000313" key="12">
    <source>
        <dbReference type="Proteomes" id="UP000800036"/>
    </source>
</evidence>
<feature type="compositionally biased region" description="Basic residues" evidence="9">
    <location>
        <begin position="722"/>
        <end position="734"/>
    </location>
</feature>
<feature type="region of interest" description="Disordered" evidence="9">
    <location>
        <begin position="89"/>
        <end position="164"/>
    </location>
</feature>
<evidence type="ECO:0000313" key="11">
    <source>
        <dbReference type="EMBL" id="KAF1968982.1"/>
    </source>
</evidence>
<dbReference type="InterPro" id="IPR028889">
    <property type="entry name" value="USP"/>
</dbReference>
<protein>
    <recommendedName>
        <fullName evidence="8">Ubiquitin carboxyl-terminal hydrolase</fullName>
        <ecNumber evidence="8">3.4.19.12</ecNumber>
    </recommendedName>
</protein>
<feature type="compositionally biased region" description="Polar residues" evidence="9">
    <location>
        <begin position="106"/>
        <end position="134"/>
    </location>
</feature>
<feature type="region of interest" description="Disordered" evidence="9">
    <location>
        <begin position="1"/>
        <end position="32"/>
    </location>
</feature>
<keyword evidence="8" id="KW-0833">Ubl conjugation pathway</keyword>
<evidence type="ECO:0000256" key="5">
    <source>
        <dbReference type="ARBA" id="ARBA00022807"/>
    </source>
</evidence>
<feature type="domain" description="USP" evidence="10">
    <location>
        <begin position="55"/>
        <end position="481"/>
    </location>
</feature>
<accession>A0A6A5UYT1</accession>
<evidence type="ECO:0000256" key="1">
    <source>
        <dbReference type="ARBA" id="ARBA00000707"/>
    </source>
</evidence>
<dbReference type="PROSITE" id="PS00973">
    <property type="entry name" value="USP_2"/>
    <property type="match status" value="1"/>
</dbReference>
<dbReference type="PANTHER" id="PTHR24006:SF733">
    <property type="entry name" value="RE52890P"/>
    <property type="match status" value="1"/>
</dbReference>
<dbReference type="FunFam" id="3.90.70.10:FF:000075">
    <property type="entry name" value="Ubiquitin carboxyl-terminal hydrolase creB"/>
    <property type="match status" value="1"/>
</dbReference>
<evidence type="ECO:0000256" key="2">
    <source>
        <dbReference type="ARBA" id="ARBA00009085"/>
    </source>
</evidence>
<keyword evidence="4 8" id="KW-0378">Hydrolase</keyword>
<proteinExistence type="inferred from homology"/>
<dbReference type="InterPro" id="IPR050164">
    <property type="entry name" value="Peptidase_C19"/>
</dbReference>
<comment type="subunit">
    <text evidence="7">Interacts with creA, creC and qutD.</text>
</comment>
<organism evidence="11 12">
    <name type="scientific">Bimuria novae-zelandiae CBS 107.79</name>
    <dbReference type="NCBI Taxonomy" id="1447943"/>
    <lineage>
        <taxon>Eukaryota</taxon>
        <taxon>Fungi</taxon>
        <taxon>Dikarya</taxon>
        <taxon>Ascomycota</taxon>
        <taxon>Pezizomycotina</taxon>
        <taxon>Dothideomycetes</taxon>
        <taxon>Pleosporomycetidae</taxon>
        <taxon>Pleosporales</taxon>
        <taxon>Massarineae</taxon>
        <taxon>Didymosphaeriaceae</taxon>
        <taxon>Bimuria</taxon>
    </lineage>
</organism>
<dbReference type="Proteomes" id="UP000800036">
    <property type="component" value="Unassembled WGS sequence"/>
</dbReference>
<dbReference type="SUPFAM" id="SSF54001">
    <property type="entry name" value="Cysteine proteinases"/>
    <property type="match status" value="1"/>
</dbReference>
<dbReference type="PROSITE" id="PS00972">
    <property type="entry name" value="USP_1"/>
    <property type="match status" value="1"/>
</dbReference>
<dbReference type="OrthoDB" id="27652at2759"/>
<comment type="catalytic activity">
    <reaction evidence="1 8">
        <text>Thiol-dependent hydrolysis of ester, thioester, amide, peptide and isopeptide bonds formed by the C-terminal Gly of ubiquitin (a 76-residue protein attached to proteins as an intracellular targeting signal).</text>
        <dbReference type="EC" id="3.4.19.12"/>
    </reaction>
</comment>
<reference evidence="11" key="1">
    <citation type="journal article" date="2020" name="Stud. Mycol.">
        <title>101 Dothideomycetes genomes: a test case for predicting lifestyles and emergence of pathogens.</title>
        <authorList>
            <person name="Haridas S."/>
            <person name="Albert R."/>
            <person name="Binder M."/>
            <person name="Bloem J."/>
            <person name="Labutti K."/>
            <person name="Salamov A."/>
            <person name="Andreopoulos B."/>
            <person name="Baker S."/>
            <person name="Barry K."/>
            <person name="Bills G."/>
            <person name="Bluhm B."/>
            <person name="Cannon C."/>
            <person name="Castanera R."/>
            <person name="Culley D."/>
            <person name="Daum C."/>
            <person name="Ezra D."/>
            <person name="Gonzalez J."/>
            <person name="Henrissat B."/>
            <person name="Kuo A."/>
            <person name="Liang C."/>
            <person name="Lipzen A."/>
            <person name="Lutzoni F."/>
            <person name="Magnuson J."/>
            <person name="Mondo S."/>
            <person name="Nolan M."/>
            <person name="Ohm R."/>
            <person name="Pangilinan J."/>
            <person name="Park H.-J."/>
            <person name="Ramirez L."/>
            <person name="Alfaro M."/>
            <person name="Sun H."/>
            <person name="Tritt A."/>
            <person name="Yoshinaga Y."/>
            <person name="Zwiers L.-H."/>
            <person name="Turgeon B."/>
            <person name="Goodwin S."/>
            <person name="Spatafora J."/>
            <person name="Crous P."/>
            <person name="Grigoriev I."/>
        </authorList>
    </citation>
    <scope>NUCLEOTIDE SEQUENCE</scope>
    <source>
        <strain evidence="11">CBS 107.79</strain>
    </source>
</reference>
<dbReference type="GO" id="GO:0016579">
    <property type="term" value="P:protein deubiquitination"/>
    <property type="evidence" value="ECO:0007669"/>
    <property type="project" value="InterPro"/>
</dbReference>
<evidence type="ECO:0000256" key="9">
    <source>
        <dbReference type="SAM" id="MobiDB-lite"/>
    </source>
</evidence>
<dbReference type="GO" id="GO:0005829">
    <property type="term" value="C:cytosol"/>
    <property type="evidence" value="ECO:0007669"/>
    <property type="project" value="TreeGrafter"/>
</dbReference>
<dbReference type="Gene3D" id="3.90.70.10">
    <property type="entry name" value="Cysteine proteinases"/>
    <property type="match status" value="1"/>
</dbReference>
<feature type="compositionally biased region" description="Basic and acidic residues" evidence="9">
    <location>
        <begin position="152"/>
        <end position="164"/>
    </location>
</feature>
<feature type="region of interest" description="Disordered" evidence="9">
    <location>
        <begin position="566"/>
        <end position="734"/>
    </location>
</feature>
<dbReference type="EC" id="3.4.19.12" evidence="8"/>
<dbReference type="AlphaFoldDB" id="A0A6A5UYT1"/>
<keyword evidence="5 8" id="KW-0788">Thiol protease</keyword>
<keyword evidence="12" id="KW-1185">Reference proteome</keyword>
<feature type="compositionally biased region" description="Low complexity" evidence="9">
    <location>
        <begin position="10"/>
        <end position="23"/>
    </location>
</feature>
<dbReference type="EMBL" id="ML976714">
    <property type="protein sequence ID" value="KAF1968982.1"/>
    <property type="molecule type" value="Genomic_DNA"/>
</dbReference>
<sequence>MTSFFGRLKSGNGPASPASSAPPAKKDPNAPQLTPLEKLLADAGPVRGDGSDKFFGFENFGSTCYCNSIVQCLYYSVPFREQVINFPSRSPPEALERPANGPLPRLNTNLSPDANAQTLSPKGRNSFSSPQTASPRKPAITPGGTVNPQGQKPEDNKDSPEYKKKQALAAGPVLSMDYENSQAYGMSESLFSALKDIFEAVIAHRSHIGVVSPYKFLEILRRENEMFRTPMHQDAHEFLNLLLNEVVENVEHFSKSRVHEINDKDVNSITLHSNVVDVTAPSNTGWVHELFEGTLTSETRCLTCENTSQRDEAFLDLSVDLEQHSSVTSCLRKFSEEEMLCERNKFHCDNCGGLQEAEKRMKVKRLPRILALHLKRFKYTEDLQRLQKLFHRVVYPYYLRLFNTTDDAEDPDRLYELYAVVVHIGGGPYHGHYVSIIKTQDRGWLLFDDEMVEPVDKAYVRRFFGGEDQLACAYVLFYQETTEEAMMKEQEEESLAAAKQAAEVNTEPVSVTTPKANGLANGQAPYMPTTPTVEKDDQFASLDHAATAPPLITAEHNVPLEHVPTSIPMLGKRQSNLASKKDKAEKAREEKERKAVEKENEKLAKAKRKELENQRRDIFRKQEDELRQALAASRESATQESKRRNADGGAETEKPENGLGSLSKGSGLSRFRHSSMSLRHKPKFWSAGKDSKDEDVPGAPGEKGDAMPAEGTPKEEKEKKNRFSLGRKKSTFHL</sequence>
<dbReference type="GO" id="GO:0006508">
    <property type="term" value="P:proteolysis"/>
    <property type="evidence" value="ECO:0007669"/>
    <property type="project" value="UniProtKB-KW"/>
</dbReference>
<dbReference type="PANTHER" id="PTHR24006">
    <property type="entry name" value="UBIQUITIN CARBOXYL-TERMINAL HYDROLASE"/>
    <property type="match status" value="1"/>
</dbReference>
<dbReference type="GO" id="GO:0004843">
    <property type="term" value="F:cysteine-type deubiquitinase activity"/>
    <property type="evidence" value="ECO:0007669"/>
    <property type="project" value="UniProtKB-UniRule"/>
</dbReference>
<evidence type="ECO:0000256" key="8">
    <source>
        <dbReference type="RuleBase" id="RU366025"/>
    </source>
</evidence>
<comment type="function">
    <text evidence="6">Ubiquitin thioesterase component of the regulatory network controlling carbon source utilization through ubiquitination and deubiquitination involving creA, creB, creC, creD and acrB. Deubiquitinates the creA catabolic repressor and the quinate permease qutD. Also plays a role in response to carbon starvation and the control of extracellular proteases activity.</text>
</comment>
<feature type="compositionally biased region" description="Basic and acidic residues" evidence="9">
    <location>
        <begin position="579"/>
        <end position="627"/>
    </location>
</feature>
<dbReference type="InterPro" id="IPR001394">
    <property type="entry name" value="Peptidase_C19_UCH"/>
</dbReference>
<dbReference type="PROSITE" id="PS50235">
    <property type="entry name" value="USP_3"/>
    <property type="match status" value="1"/>
</dbReference>
<comment type="similarity">
    <text evidence="2 8">Belongs to the peptidase C19 family.</text>
</comment>
<feature type="compositionally biased region" description="Low complexity" evidence="9">
    <location>
        <begin position="658"/>
        <end position="669"/>
    </location>
</feature>